<organism evidence="1">
    <name type="scientific">Arundo donax</name>
    <name type="common">Giant reed</name>
    <name type="synonym">Donax arundinaceus</name>
    <dbReference type="NCBI Taxonomy" id="35708"/>
    <lineage>
        <taxon>Eukaryota</taxon>
        <taxon>Viridiplantae</taxon>
        <taxon>Streptophyta</taxon>
        <taxon>Embryophyta</taxon>
        <taxon>Tracheophyta</taxon>
        <taxon>Spermatophyta</taxon>
        <taxon>Magnoliopsida</taxon>
        <taxon>Liliopsida</taxon>
        <taxon>Poales</taxon>
        <taxon>Poaceae</taxon>
        <taxon>PACMAD clade</taxon>
        <taxon>Arundinoideae</taxon>
        <taxon>Arundineae</taxon>
        <taxon>Arundo</taxon>
    </lineage>
</organism>
<name>A0A0A9DWT3_ARUDO</name>
<dbReference type="EMBL" id="GBRH01207800">
    <property type="protein sequence ID" value="JAD90095.1"/>
    <property type="molecule type" value="Transcribed_RNA"/>
</dbReference>
<reference evidence="1" key="1">
    <citation type="submission" date="2014-09" db="EMBL/GenBank/DDBJ databases">
        <authorList>
            <person name="Magalhaes I.L.F."/>
            <person name="Oliveira U."/>
            <person name="Santos F.R."/>
            <person name="Vidigal T.H.D.A."/>
            <person name="Brescovit A.D."/>
            <person name="Santos A.J."/>
        </authorList>
    </citation>
    <scope>NUCLEOTIDE SEQUENCE</scope>
    <source>
        <tissue evidence="1">Shoot tissue taken approximately 20 cm above the soil surface</tissue>
    </source>
</reference>
<accession>A0A0A9DWT3</accession>
<dbReference type="AlphaFoldDB" id="A0A0A9DWT3"/>
<sequence>MYLVLVLLSLKSSTQDCLHSFNFLLTSIRLLSTSTILSAKSIYYEISSYIFFATSSIIKEKKR</sequence>
<protein>
    <submittedName>
        <fullName evidence="1">Uncharacterized protein</fullName>
    </submittedName>
</protein>
<reference evidence="1" key="2">
    <citation type="journal article" date="2015" name="Data Brief">
        <title>Shoot transcriptome of the giant reed, Arundo donax.</title>
        <authorList>
            <person name="Barrero R.A."/>
            <person name="Guerrero F.D."/>
            <person name="Moolhuijzen P."/>
            <person name="Goolsby J.A."/>
            <person name="Tidwell J."/>
            <person name="Bellgard S.E."/>
            <person name="Bellgard M.I."/>
        </authorList>
    </citation>
    <scope>NUCLEOTIDE SEQUENCE</scope>
    <source>
        <tissue evidence="1">Shoot tissue taken approximately 20 cm above the soil surface</tissue>
    </source>
</reference>
<proteinExistence type="predicted"/>
<evidence type="ECO:0000313" key="1">
    <source>
        <dbReference type="EMBL" id="JAD90095.1"/>
    </source>
</evidence>